<evidence type="ECO:0000313" key="4">
    <source>
        <dbReference type="EMBL" id="RZC48184.1"/>
    </source>
</evidence>
<dbReference type="Proteomes" id="UP000316621">
    <property type="component" value="Chromosome 1"/>
</dbReference>
<dbReference type="Pfam" id="PF00234">
    <property type="entry name" value="Tryp_alpha_amyl"/>
    <property type="match status" value="1"/>
</dbReference>
<dbReference type="GO" id="GO:0006869">
    <property type="term" value="P:lipid transport"/>
    <property type="evidence" value="ECO:0007669"/>
    <property type="project" value="InterPro"/>
</dbReference>
<dbReference type="OMA" id="CICGFMK"/>
<sequence length="100" mass="10785">MLMMKKNTSYLVTFAAVALFAMMMMGNMSVSRAACVATELQPCLGAITSPTPPTALCCTKLKQQQSCLCQYVKDPNLGKYVNSPNAKKMAQKCGVPIPKC</sequence>
<accession>A0A4Y7IH30</accession>
<dbReference type="CDD" id="cd01959">
    <property type="entry name" value="nsLTP2"/>
    <property type="match status" value="1"/>
</dbReference>
<proteinExistence type="predicted"/>
<dbReference type="EMBL" id="CM010715">
    <property type="protein sequence ID" value="RZC48184.1"/>
    <property type="molecule type" value="Genomic_DNA"/>
</dbReference>
<evidence type="ECO:0000256" key="1">
    <source>
        <dbReference type="ARBA" id="ARBA00022448"/>
    </source>
</evidence>
<dbReference type="GO" id="GO:0008289">
    <property type="term" value="F:lipid binding"/>
    <property type="evidence" value="ECO:0007669"/>
    <property type="project" value="UniProtKB-KW"/>
</dbReference>
<evidence type="ECO:0000256" key="2">
    <source>
        <dbReference type="ARBA" id="ARBA00023121"/>
    </source>
</evidence>
<dbReference type="PANTHER" id="PTHR33214">
    <property type="entry name" value="BIFUNCTIONAL INHIBITOR/LIPID-TRANSFER PROTEIN/SEED STORAGE 2S ALBUMIN SUPERFAMILY PROTEIN"/>
    <property type="match status" value="1"/>
</dbReference>
<keyword evidence="2" id="KW-0446">Lipid-binding</keyword>
<evidence type="ECO:0000313" key="5">
    <source>
        <dbReference type="Proteomes" id="UP000316621"/>
    </source>
</evidence>
<gene>
    <name evidence="4" type="ORF">C5167_041145</name>
</gene>
<keyword evidence="5" id="KW-1185">Reference proteome</keyword>
<feature type="domain" description="Bifunctional inhibitor/plant lipid transfer protein/seed storage helical" evidence="3">
    <location>
        <begin position="35"/>
        <end position="100"/>
    </location>
</feature>
<organism evidence="4 5">
    <name type="scientific">Papaver somniferum</name>
    <name type="common">Opium poppy</name>
    <dbReference type="NCBI Taxonomy" id="3469"/>
    <lineage>
        <taxon>Eukaryota</taxon>
        <taxon>Viridiplantae</taxon>
        <taxon>Streptophyta</taxon>
        <taxon>Embryophyta</taxon>
        <taxon>Tracheophyta</taxon>
        <taxon>Spermatophyta</taxon>
        <taxon>Magnoliopsida</taxon>
        <taxon>Ranunculales</taxon>
        <taxon>Papaveraceae</taxon>
        <taxon>Papaveroideae</taxon>
        <taxon>Papaver</taxon>
    </lineage>
</organism>
<dbReference type="SMART" id="SM00499">
    <property type="entry name" value="AAI"/>
    <property type="match status" value="1"/>
</dbReference>
<dbReference type="Gene3D" id="1.10.110.10">
    <property type="entry name" value="Plant lipid-transfer and hydrophobic proteins"/>
    <property type="match status" value="1"/>
</dbReference>
<dbReference type="SUPFAM" id="SSF47699">
    <property type="entry name" value="Bifunctional inhibitor/lipid-transfer protein/seed storage 2S albumin"/>
    <property type="match status" value="1"/>
</dbReference>
<dbReference type="Gramene" id="RZC48184">
    <property type="protein sequence ID" value="RZC48184"/>
    <property type="gene ID" value="C5167_041145"/>
</dbReference>
<keyword evidence="1" id="KW-0813">Transport</keyword>
<name>A0A4Y7IH30_PAPSO</name>
<evidence type="ECO:0000259" key="3">
    <source>
        <dbReference type="SMART" id="SM00499"/>
    </source>
</evidence>
<dbReference type="AlphaFoldDB" id="A0A4Y7IH30"/>
<protein>
    <recommendedName>
        <fullName evidence="3">Bifunctional inhibitor/plant lipid transfer protein/seed storage helical domain-containing protein</fullName>
    </recommendedName>
</protein>
<dbReference type="PANTHER" id="PTHR33214:SF69">
    <property type="entry name" value="BIFUNCTIONAL INHIBITOR_LIPID-TRANSFER PROTEIN_SEED STORAGE 2S ALBUMIN SUPERFAMILY PROTEIN"/>
    <property type="match status" value="1"/>
</dbReference>
<dbReference type="InterPro" id="IPR036312">
    <property type="entry name" value="Bifun_inhib/LTP/seed_sf"/>
</dbReference>
<dbReference type="InterPro" id="IPR033872">
    <property type="entry name" value="nsLTP2"/>
</dbReference>
<reference evidence="4 5" key="1">
    <citation type="journal article" date="2018" name="Science">
        <title>The opium poppy genome and morphinan production.</title>
        <authorList>
            <person name="Guo L."/>
            <person name="Winzer T."/>
            <person name="Yang X."/>
            <person name="Li Y."/>
            <person name="Ning Z."/>
            <person name="He Z."/>
            <person name="Teodor R."/>
            <person name="Lu Y."/>
            <person name="Bowser T.A."/>
            <person name="Graham I.A."/>
            <person name="Ye K."/>
        </authorList>
    </citation>
    <scope>NUCLEOTIDE SEQUENCE [LARGE SCALE GENOMIC DNA]</scope>
    <source>
        <strain evidence="5">cv. HN1</strain>
        <tissue evidence="4">Leaves</tissue>
    </source>
</reference>
<dbReference type="InterPro" id="IPR016140">
    <property type="entry name" value="Bifunc_inhib/LTP/seed_store"/>
</dbReference>